<comment type="caution">
    <text evidence="2">The sequence shown here is derived from an EMBL/GenBank/DDBJ whole genome shotgun (WGS) entry which is preliminary data.</text>
</comment>
<sequence length="44" mass="4491">MEPATTLTQHINAGPEQARAALPDLPPDIGTTAPAAIARKAEAL</sequence>
<dbReference type="Proteomes" id="UP001244563">
    <property type="component" value="Unassembled WGS sequence"/>
</dbReference>
<dbReference type="EMBL" id="JAUSSW010000001">
    <property type="protein sequence ID" value="MDQ0100564.1"/>
    <property type="molecule type" value="Genomic_DNA"/>
</dbReference>
<dbReference type="RefSeq" id="WP_306876594.1">
    <property type="nucleotide sequence ID" value="NZ_JAOTPH010000001.1"/>
</dbReference>
<evidence type="ECO:0000256" key="1">
    <source>
        <dbReference type="SAM" id="MobiDB-lite"/>
    </source>
</evidence>
<keyword evidence="3" id="KW-1185">Reference proteome</keyword>
<evidence type="ECO:0000313" key="3">
    <source>
        <dbReference type="Proteomes" id="UP001244563"/>
    </source>
</evidence>
<name>A0ABT9TFZ7_PAENI</name>
<feature type="compositionally biased region" description="Polar residues" evidence="1">
    <location>
        <begin position="1"/>
        <end position="11"/>
    </location>
</feature>
<evidence type="ECO:0000313" key="2">
    <source>
        <dbReference type="EMBL" id="MDQ0100564.1"/>
    </source>
</evidence>
<gene>
    <name evidence="2" type="ORF">J2T10_000183</name>
</gene>
<accession>A0ABT9TFZ7</accession>
<reference evidence="2 3" key="1">
    <citation type="submission" date="2023-07" db="EMBL/GenBank/DDBJ databases">
        <title>Sorghum-associated microbial communities from plants grown in Nebraska, USA.</title>
        <authorList>
            <person name="Schachtman D."/>
        </authorList>
    </citation>
    <scope>NUCLEOTIDE SEQUENCE [LARGE SCALE GENOMIC DNA]</scope>
    <source>
        <strain evidence="2 3">CC523</strain>
    </source>
</reference>
<proteinExistence type="predicted"/>
<feature type="region of interest" description="Disordered" evidence="1">
    <location>
        <begin position="1"/>
        <end position="26"/>
    </location>
</feature>
<protein>
    <submittedName>
        <fullName evidence="2">Uncharacterized protein</fullName>
    </submittedName>
</protein>
<organism evidence="2 3">
    <name type="scientific">Paenarthrobacter nicotinovorans</name>
    <name type="common">Arthrobacter nicotinovorans</name>
    <dbReference type="NCBI Taxonomy" id="29320"/>
    <lineage>
        <taxon>Bacteria</taxon>
        <taxon>Bacillati</taxon>
        <taxon>Actinomycetota</taxon>
        <taxon>Actinomycetes</taxon>
        <taxon>Micrococcales</taxon>
        <taxon>Micrococcaceae</taxon>
        <taxon>Paenarthrobacter</taxon>
    </lineage>
</organism>